<sequence length="152" mass="14493">MNKLKMLTAGAVAAGAVAMGATAVFGSSVAASDPGGSNSMNVVGESYARAVSILKSQGVKATFGGSVGSDVPQAQCIVDQEKMGSHGRVILMLNCTTKAVEDAQAAAPASGGGGAAAGAPGAPQGPHVGSNGVTTVQATPVGPQPGMSVPGM</sequence>
<accession>A0ABM7I8K2</accession>
<feature type="compositionally biased region" description="Low complexity" evidence="1">
    <location>
        <begin position="117"/>
        <end position="126"/>
    </location>
</feature>
<reference evidence="3 4" key="1">
    <citation type="journal article" date="2019" name="Emerg. Microbes Infect.">
        <title>Comprehensive subspecies identification of 175 nontuberculous mycobacteria species based on 7547 genomic profiles.</title>
        <authorList>
            <person name="Matsumoto Y."/>
            <person name="Kinjo T."/>
            <person name="Motooka D."/>
            <person name="Nabeya D."/>
            <person name="Jung N."/>
            <person name="Uechi K."/>
            <person name="Horii T."/>
            <person name="Iida T."/>
            <person name="Fujita J."/>
            <person name="Nakamura S."/>
        </authorList>
    </citation>
    <scope>NUCLEOTIDE SEQUENCE [LARGE SCALE GENOMIC DNA]</scope>
    <source>
        <strain evidence="3 4">JCM 15296</strain>
    </source>
</reference>
<evidence type="ECO:0000256" key="2">
    <source>
        <dbReference type="SAM" id="SignalP"/>
    </source>
</evidence>
<keyword evidence="4" id="KW-1185">Reference proteome</keyword>
<dbReference type="RefSeq" id="WP_138230905.1">
    <property type="nucleotide sequence ID" value="NZ_AP022577.1"/>
</dbReference>
<organism evidence="3 4">
    <name type="scientific">Mycolicibacterium aubagnense</name>
    <dbReference type="NCBI Taxonomy" id="319707"/>
    <lineage>
        <taxon>Bacteria</taxon>
        <taxon>Bacillati</taxon>
        <taxon>Actinomycetota</taxon>
        <taxon>Actinomycetes</taxon>
        <taxon>Mycobacteriales</taxon>
        <taxon>Mycobacteriaceae</taxon>
        <taxon>Mycolicibacterium</taxon>
    </lineage>
</organism>
<proteinExistence type="predicted"/>
<gene>
    <name evidence="3" type="ORF">MAUB_07510</name>
</gene>
<dbReference type="Proteomes" id="UP000465609">
    <property type="component" value="Chromosome"/>
</dbReference>
<feature type="signal peptide" evidence="2">
    <location>
        <begin position="1"/>
        <end position="30"/>
    </location>
</feature>
<dbReference type="EMBL" id="AP022577">
    <property type="protein sequence ID" value="BBX82878.1"/>
    <property type="molecule type" value="Genomic_DNA"/>
</dbReference>
<evidence type="ECO:0000313" key="4">
    <source>
        <dbReference type="Proteomes" id="UP000465609"/>
    </source>
</evidence>
<evidence type="ECO:0000256" key="1">
    <source>
        <dbReference type="SAM" id="MobiDB-lite"/>
    </source>
</evidence>
<feature type="chain" id="PRO_5046254121" description="PASTA domain-containing protein" evidence="2">
    <location>
        <begin position="31"/>
        <end position="152"/>
    </location>
</feature>
<evidence type="ECO:0000313" key="3">
    <source>
        <dbReference type="EMBL" id="BBX82878.1"/>
    </source>
</evidence>
<name>A0ABM7I8K2_9MYCO</name>
<keyword evidence="2" id="KW-0732">Signal</keyword>
<feature type="region of interest" description="Disordered" evidence="1">
    <location>
        <begin position="107"/>
        <end position="152"/>
    </location>
</feature>
<evidence type="ECO:0008006" key="5">
    <source>
        <dbReference type="Google" id="ProtNLM"/>
    </source>
</evidence>
<protein>
    <recommendedName>
        <fullName evidence="5">PASTA domain-containing protein</fullName>
    </recommendedName>
</protein>